<gene>
    <name evidence="6" type="ORF">MMIC_P0209</name>
</gene>
<dbReference type="InterPro" id="IPR029052">
    <property type="entry name" value="Metallo-depent_PP-like"/>
</dbReference>
<dbReference type="OrthoDB" id="9784378at2"/>
<feature type="domain" description="Calcineurin-like phosphoesterase" evidence="5">
    <location>
        <begin position="4"/>
        <end position="197"/>
    </location>
</feature>
<organism evidence="6 7">
    <name type="scientific">Mariprofundus micogutta</name>
    <dbReference type="NCBI Taxonomy" id="1921010"/>
    <lineage>
        <taxon>Bacteria</taxon>
        <taxon>Pseudomonadati</taxon>
        <taxon>Pseudomonadota</taxon>
        <taxon>Candidatius Mariprofundia</taxon>
        <taxon>Mariprofundales</taxon>
        <taxon>Mariprofundaceae</taxon>
        <taxon>Mariprofundus</taxon>
    </lineage>
</organism>
<evidence type="ECO:0000256" key="3">
    <source>
        <dbReference type="ARBA" id="ARBA00023004"/>
    </source>
</evidence>
<dbReference type="PANTHER" id="PTHR42988">
    <property type="entry name" value="PHOSPHOHYDROLASE"/>
    <property type="match status" value="1"/>
</dbReference>
<dbReference type="GO" id="GO:0016787">
    <property type="term" value="F:hydrolase activity"/>
    <property type="evidence" value="ECO:0007669"/>
    <property type="project" value="UniProtKB-KW"/>
</dbReference>
<evidence type="ECO:0000259" key="5">
    <source>
        <dbReference type="Pfam" id="PF00149"/>
    </source>
</evidence>
<protein>
    <submittedName>
        <fullName evidence="6">Icc protein</fullName>
    </submittedName>
</protein>
<dbReference type="STRING" id="1921010.MMIC_P0209"/>
<evidence type="ECO:0000256" key="4">
    <source>
        <dbReference type="ARBA" id="ARBA00025742"/>
    </source>
</evidence>
<keyword evidence="7" id="KW-1185">Reference proteome</keyword>
<dbReference type="InterPro" id="IPR050884">
    <property type="entry name" value="CNP_phosphodiesterase-III"/>
</dbReference>
<dbReference type="InterPro" id="IPR004843">
    <property type="entry name" value="Calcineurin-like_PHP"/>
</dbReference>
<comment type="similarity">
    <text evidence="4">Belongs to the cyclic nucleotide phosphodiesterase class-III family.</text>
</comment>
<keyword evidence="1" id="KW-0479">Metal-binding</keyword>
<evidence type="ECO:0000313" key="6">
    <source>
        <dbReference type="EMBL" id="GAV19276.1"/>
    </source>
</evidence>
<name>A0A1L8CK36_9PROT</name>
<reference evidence="6 7" key="1">
    <citation type="journal article" date="2017" name="Arch. Microbiol.">
        <title>Mariprofundus micogutta sp. nov., a novel iron-oxidizing zetaproteobacterium isolated from a deep-sea hydrothermal field at the Bayonnaise knoll of the Izu-Ogasawara arc, and a description of Mariprofundales ord. nov. and Zetaproteobacteria classis nov.</title>
        <authorList>
            <person name="Makita H."/>
            <person name="Tanaka E."/>
            <person name="Mitsunobu S."/>
            <person name="Miyazaki M."/>
            <person name="Nunoura T."/>
            <person name="Uematsu K."/>
            <person name="Takaki Y."/>
            <person name="Nishi S."/>
            <person name="Shimamura S."/>
            <person name="Takai K."/>
        </authorList>
    </citation>
    <scope>NUCLEOTIDE SEQUENCE [LARGE SCALE GENOMIC DNA]</scope>
    <source>
        <strain evidence="6 7">ET2</strain>
    </source>
</reference>
<dbReference type="EMBL" id="BDFD01000001">
    <property type="protein sequence ID" value="GAV19276.1"/>
    <property type="molecule type" value="Genomic_DNA"/>
</dbReference>
<keyword evidence="2" id="KW-0378">Hydrolase</keyword>
<proteinExistence type="inferred from homology"/>
<evidence type="ECO:0000256" key="2">
    <source>
        <dbReference type="ARBA" id="ARBA00022801"/>
    </source>
</evidence>
<dbReference type="PANTHER" id="PTHR42988:SF2">
    <property type="entry name" value="CYCLIC NUCLEOTIDE PHOSPHODIESTERASE CBUA0032-RELATED"/>
    <property type="match status" value="1"/>
</dbReference>
<evidence type="ECO:0000256" key="1">
    <source>
        <dbReference type="ARBA" id="ARBA00022723"/>
    </source>
</evidence>
<dbReference type="GO" id="GO:0046872">
    <property type="term" value="F:metal ion binding"/>
    <property type="evidence" value="ECO:0007669"/>
    <property type="project" value="UniProtKB-KW"/>
</dbReference>
<dbReference type="Pfam" id="PF00149">
    <property type="entry name" value="Metallophos"/>
    <property type="match status" value="1"/>
</dbReference>
<accession>A0A1L8CK36</accession>
<sequence length="266" mass="30101">MSLILHFSDSHLYADRQGELKGIKPFDSFRAVLAHAYSNYPKPDAIILGGDMAQDESAATYRMVVELMREYDWHAPVMISPGNHANLGILQGNLIPYLKSLFSYSDHLQLESWQVITLNTHEKGSVGGYIAEAELIRLERLLSATVDKPTLVALHHHPVPVGSHWMDSIGLRNRDELWEVVDKFPHVKALLCGHIHQLFDTVHHHVRVLGSPSTCIQFTPKRYDFGMDDISPGYRWLKLESDGKLETGVERVEGFIPPDLNNTDPY</sequence>
<dbReference type="RefSeq" id="WP_072658456.1">
    <property type="nucleotide sequence ID" value="NZ_BDFD01000001.1"/>
</dbReference>
<comment type="caution">
    <text evidence="6">The sequence shown here is derived from an EMBL/GenBank/DDBJ whole genome shotgun (WGS) entry which is preliminary data.</text>
</comment>
<dbReference type="Proteomes" id="UP000231632">
    <property type="component" value="Unassembled WGS sequence"/>
</dbReference>
<dbReference type="SUPFAM" id="SSF56300">
    <property type="entry name" value="Metallo-dependent phosphatases"/>
    <property type="match status" value="1"/>
</dbReference>
<evidence type="ECO:0000313" key="7">
    <source>
        <dbReference type="Proteomes" id="UP000231632"/>
    </source>
</evidence>
<dbReference type="AlphaFoldDB" id="A0A1L8CK36"/>
<keyword evidence="3" id="KW-0408">Iron</keyword>
<dbReference type="Gene3D" id="3.60.21.10">
    <property type="match status" value="1"/>
</dbReference>